<dbReference type="EMBL" id="JBDJPC010000007">
    <property type="protein sequence ID" value="KAL1493967.1"/>
    <property type="molecule type" value="Genomic_DNA"/>
</dbReference>
<accession>A0ABD1EL28</accession>
<dbReference type="PANTHER" id="PTHR12243:SF60">
    <property type="entry name" value="SI:CH211-15D5.12-RELATED"/>
    <property type="match status" value="1"/>
</dbReference>
<dbReference type="InterPro" id="IPR006578">
    <property type="entry name" value="MADF-dom"/>
</dbReference>
<dbReference type="Pfam" id="PF10545">
    <property type="entry name" value="MADF_DNA_bdg"/>
    <property type="match status" value="1"/>
</dbReference>
<gene>
    <name evidence="2" type="ORF">ABEB36_009646</name>
</gene>
<dbReference type="Proteomes" id="UP001566132">
    <property type="component" value="Unassembled WGS sequence"/>
</dbReference>
<feature type="domain" description="MADF" evidence="1">
    <location>
        <begin position="14"/>
        <end position="96"/>
    </location>
</feature>
<keyword evidence="3" id="KW-1185">Reference proteome</keyword>
<dbReference type="PANTHER" id="PTHR12243">
    <property type="entry name" value="MADF DOMAIN TRANSCRIPTION FACTOR"/>
    <property type="match status" value="1"/>
</dbReference>
<proteinExistence type="predicted"/>
<protein>
    <recommendedName>
        <fullName evidence="1">MADF domain-containing protein</fullName>
    </recommendedName>
</protein>
<name>A0ABD1EL28_HYPHA</name>
<dbReference type="InterPro" id="IPR039353">
    <property type="entry name" value="TF_Adf1"/>
</dbReference>
<dbReference type="AlphaFoldDB" id="A0ABD1EL28"/>
<evidence type="ECO:0000313" key="3">
    <source>
        <dbReference type="Proteomes" id="UP001566132"/>
    </source>
</evidence>
<dbReference type="SMART" id="SM00595">
    <property type="entry name" value="MADF"/>
    <property type="match status" value="1"/>
</dbReference>
<sequence>MTERVNWSSEDDEILIDFIRNHEGLYNIKSAEYRNMQEKQRLWHEIGSKLRTDCSKRWAYMRDYYVRKRGKPSTGSSAEATKKRSDLLSFLDSFPTAKRSSFIFVNHLIISSRPAQSQKAVMIPLRVSKKRKRSSTSEARLQLLQEIARKPRSMQEPQDETDMYFATMAKIVKNCPGNNK</sequence>
<dbReference type="PROSITE" id="PS51029">
    <property type="entry name" value="MADF"/>
    <property type="match status" value="1"/>
</dbReference>
<evidence type="ECO:0000259" key="1">
    <source>
        <dbReference type="PROSITE" id="PS51029"/>
    </source>
</evidence>
<comment type="caution">
    <text evidence="2">The sequence shown here is derived from an EMBL/GenBank/DDBJ whole genome shotgun (WGS) entry which is preliminary data.</text>
</comment>
<reference evidence="2 3" key="1">
    <citation type="submission" date="2024-05" db="EMBL/GenBank/DDBJ databases">
        <title>Genetic variation in Jamaican populations of the coffee berry borer (Hypothenemus hampei).</title>
        <authorList>
            <person name="Errbii M."/>
            <person name="Myrie A."/>
        </authorList>
    </citation>
    <scope>NUCLEOTIDE SEQUENCE [LARGE SCALE GENOMIC DNA]</scope>
    <source>
        <strain evidence="2">JA-Hopewell-2020-01-JO</strain>
        <tissue evidence="2">Whole body</tissue>
    </source>
</reference>
<evidence type="ECO:0000313" key="2">
    <source>
        <dbReference type="EMBL" id="KAL1493967.1"/>
    </source>
</evidence>
<organism evidence="2 3">
    <name type="scientific">Hypothenemus hampei</name>
    <name type="common">Coffee berry borer</name>
    <dbReference type="NCBI Taxonomy" id="57062"/>
    <lineage>
        <taxon>Eukaryota</taxon>
        <taxon>Metazoa</taxon>
        <taxon>Ecdysozoa</taxon>
        <taxon>Arthropoda</taxon>
        <taxon>Hexapoda</taxon>
        <taxon>Insecta</taxon>
        <taxon>Pterygota</taxon>
        <taxon>Neoptera</taxon>
        <taxon>Endopterygota</taxon>
        <taxon>Coleoptera</taxon>
        <taxon>Polyphaga</taxon>
        <taxon>Cucujiformia</taxon>
        <taxon>Curculionidae</taxon>
        <taxon>Scolytinae</taxon>
        <taxon>Hypothenemus</taxon>
    </lineage>
</organism>